<dbReference type="Gene3D" id="3.20.20.70">
    <property type="entry name" value="Aldolase class I"/>
    <property type="match status" value="1"/>
</dbReference>
<dbReference type="EMBL" id="BAABDD010000040">
    <property type="protein sequence ID" value="GAA3764001.1"/>
    <property type="molecule type" value="Genomic_DNA"/>
</dbReference>
<accession>A0ABP7GJD5</accession>
<keyword evidence="4" id="KW-0456">Lyase</keyword>
<dbReference type="Gene3D" id="1.10.238.260">
    <property type="match status" value="1"/>
</dbReference>
<dbReference type="RefSeq" id="WP_344976556.1">
    <property type="nucleotide sequence ID" value="NZ_BAABDD010000040.1"/>
</dbReference>
<dbReference type="InterPro" id="IPR000891">
    <property type="entry name" value="PYR_CT"/>
</dbReference>
<dbReference type="SUPFAM" id="SSF51569">
    <property type="entry name" value="Aldolase"/>
    <property type="match status" value="1"/>
</dbReference>
<dbReference type="GO" id="GO:0016829">
    <property type="term" value="F:lyase activity"/>
    <property type="evidence" value="ECO:0007669"/>
    <property type="project" value="UniProtKB-KW"/>
</dbReference>
<evidence type="ECO:0000313" key="4">
    <source>
        <dbReference type="EMBL" id="GAA3764001.1"/>
    </source>
</evidence>
<proteinExistence type="inferred from homology"/>
<evidence type="ECO:0000256" key="1">
    <source>
        <dbReference type="ARBA" id="ARBA00022679"/>
    </source>
</evidence>
<evidence type="ECO:0000256" key="2">
    <source>
        <dbReference type="RuleBase" id="RU003523"/>
    </source>
</evidence>
<dbReference type="PROSITE" id="PS00815">
    <property type="entry name" value="AIPM_HOMOCIT_SYNTH_1"/>
    <property type="match status" value="1"/>
</dbReference>
<dbReference type="Proteomes" id="UP001500908">
    <property type="component" value="Unassembled WGS sequence"/>
</dbReference>
<sequence>MTANPTPWHTDRWFTSPWNHAPDVAETFTFPDSVQVHDVTLRDGEQQAGVVFNADEKMRIAEGLAEAGVHRIEAGLPAVYESDAQAVRRIASAGLPSTVYAFSRCIVDDVKRALDCGVDGVVMEIPSSRHLIELGYRWSVDRAVDASIEATKFAHDNGLLVSFFPIDATRAAVEDYLNLVERVARDGHVDGLGLVDTFGVLTPHAVERFVHASKERLNVSLETHFHMDYGLGIANTLMAVAAGADVVQTTIAGIGERAGNTPMEEVVMALLTLYNRDIGIKTEKLTPLARMVGELSGVAQPANRAVTGTRLFDVESGIIASWVRNVRDTDRTEALPYLPELVGQSGPGIVLGKGSGLDNIVDALERLGLSATEEQRDTILQRVKQRSLETKRLLDDDEFTAIVNDVVAG</sequence>
<keyword evidence="1 2" id="KW-0808">Transferase</keyword>
<dbReference type="Pfam" id="PF00682">
    <property type="entry name" value="HMGL-like"/>
    <property type="match status" value="1"/>
</dbReference>
<evidence type="ECO:0000313" key="5">
    <source>
        <dbReference type="Proteomes" id="UP001500908"/>
    </source>
</evidence>
<evidence type="ECO:0000259" key="3">
    <source>
        <dbReference type="PROSITE" id="PS50991"/>
    </source>
</evidence>
<keyword evidence="5" id="KW-1185">Reference proteome</keyword>
<organism evidence="4 5">
    <name type="scientific">Salinactinospora qingdaonensis</name>
    <dbReference type="NCBI Taxonomy" id="702744"/>
    <lineage>
        <taxon>Bacteria</taxon>
        <taxon>Bacillati</taxon>
        <taxon>Actinomycetota</taxon>
        <taxon>Actinomycetes</taxon>
        <taxon>Streptosporangiales</taxon>
        <taxon>Nocardiopsidaceae</taxon>
        <taxon>Salinactinospora</taxon>
    </lineage>
</organism>
<dbReference type="InterPro" id="IPR002034">
    <property type="entry name" value="AIPM/Hcit_synth_CS"/>
</dbReference>
<dbReference type="PANTHER" id="PTHR42880:SF1">
    <property type="entry name" value="ISOPROPYLMALATE_HOMOCITRATE_CITRAMALATE SYNTHASE FAMILY PROTEIN"/>
    <property type="match status" value="1"/>
</dbReference>
<comment type="caution">
    <text evidence="4">The sequence shown here is derived from an EMBL/GenBank/DDBJ whole genome shotgun (WGS) entry which is preliminary data.</text>
</comment>
<dbReference type="PANTHER" id="PTHR42880">
    <property type="entry name" value="HOMOCITRATE SYNTHASE"/>
    <property type="match status" value="1"/>
</dbReference>
<dbReference type="PROSITE" id="PS50991">
    <property type="entry name" value="PYR_CT"/>
    <property type="match status" value="1"/>
</dbReference>
<name>A0ABP7GJD5_9ACTN</name>
<protein>
    <submittedName>
        <fullName evidence="4">3-hydroxy-3-methylglutaryl-CoA lyase</fullName>
    </submittedName>
</protein>
<feature type="domain" description="Pyruvate carboxyltransferase" evidence="3">
    <location>
        <begin position="34"/>
        <end position="286"/>
    </location>
</feature>
<reference evidence="5" key="1">
    <citation type="journal article" date="2019" name="Int. J. Syst. Evol. Microbiol.">
        <title>The Global Catalogue of Microorganisms (GCM) 10K type strain sequencing project: providing services to taxonomists for standard genome sequencing and annotation.</title>
        <authorList>
            <consortium name="The Broad Institute Genomics Platform"/>
            <consortium name="The Broad Institute Genome Sequencing Center for Infectious Disease"/>
            <person name="Wu L."/>
            <person name="Ma J."/>
        </authorList>
    </citation>
    <scope>NUCLEOTIDE SEQUENCE [LARGE SCALE GENOMIC DNA]</scope>
    <source>
        <strain evidence="5">JCM 17137</strain>
    </source>
</reference>
<dbReference type="InterPro" id="IPR013785">
    <property type="entry name" value="Aldolase_TIM"/>
</dbReference>
<comment type="similarity">
    <text evidence="2">Belongs to the alpha-IPM synthase/homocitrate synthase family.</text>
</comment>
<gene>
    <name evidence="4" type="ORF">GCM10022402_46640</name>
</gene>